<dbReference type="InterPro" id="IPR012341">
    <property type="entry name" value="6hp_glycosidase-like_sf"/>
</dbReference>
<gene>
    <name evidence="2" type="ORF">LOD26_09920</name>
</gene>
<dbReference type="InterPro" id="IPR008928">
    <property type="entry name" value="6-hairpin_glycosidase_sf"/>
</dbReference>
<dbReference type="Proteomes" id="UP001139290">
    <property type="component" value="Unassembled WGS sequence"/>
</dbReference>
<accession>A0ABT1B720</accession>
<dbReference type="EMBL" id="JAJJVQ010000003">
    <property type="protein sequence ID" value="MCO5781642.1"/>
    <property type="molecule type" value="Genomic_DNA"/>
</dbReference>
<dbReference type="Gene3D" id="2.60.40.1120">
    <property type="entry name" value="Carboxypeptidase-like, regulatory domain"/>
    <property type="match status" value="1"/>
</dbReference>
<organism evidence="2 3">
    <name type="scientific">Citrobacter meridianamericanus</name>
    <dbReference type="NCBI Taxonomy" id="2894201"/>
    <lineage>
        <taxon>Bacteria</taxon>
        <taxon>Pseudomonadati</taxon>
        <taxon>Pseudomonadota</taxon>
        <taxon>Gammaproteobacteria</taxon>
        <taxon>Enterobacterales</taxon>
        <taxon>Enterobacteriaceae</taxon>
        <taxon>Citrobacter</taxon>
    </lineage>
</organism>
<protein>
    <submittedName>
        <fullName evidence="2">Prophage tail fiber N-terminal domain-containing protein</fullName>
    </submittedName>
</protein>
<keyword evidence="3" id="KW-1185">Reference proteome</keyword>
<evidence type="ECO:0000313" key="3">
    <source>
        <dbReference type="Proteomes" id="UP001139290"/>
    </source>
</evidence>
<dbReference type="SUPFAM" id="SSF48208">
    <property type="entry name" value="Six-hairpin glycosidases"/>
    <property type="match status" value="1"/>
</dbReference>
<sequence>MAVAISGILKDGAGKPVRGCIIQLKAKRTSPTVVVEVISSTFTGVDGHYSIQAEPGYYSVSLLREGFPPSVAGDIYVSPADAPDTLNAFLDAPKNADLRPEVMKRFEEMVNRTAALCEVVEDARDRAEKSATVSAENERATAENVLKSAEVLEEIRKLAPENYGKRFENFDDIVSRCTTAMLRLERPEVESSRIRLTVAENIHYDYTGAIHGQCDIAEPEQYRVEMYTYTTGEYFNGEASLEHDGTFYFKRSWEGAKQFRLIRKKDNSWITTLEFPLCIRSYWMAEEKDPDVVRVMKDRCYTYDQAVAALALMVQRHEATDRYVAGLCALVEPEGGVKFYVNRLSGQSPRAYYRMGNAAWVYYALAFYLEKYPDGVHASLVREKLTQGMRWLETFKVRIPGDLREGLYMGGRGKFHDGGASFDPDFIAEWCALEHNVDIWFLFELMGRTGFEGYTEKADALAEKIISGFWIESEGRFRQGVHPDRYDDAAALDQSSWGGTFIANFDQEKARRCQKYMSRFYYGTKETRGYTPYHPDYGYPGHRRGVWVEGTAGVALFERKMGNDQQAMDLIAAMAPLCNIYGYRDSCSDPSYDVLPAWPSTTNTAWVILVCIPDNFWLVNRPMMDVGFIEY</sequence>
<evidence type="ECO:0000259" key="1">
    <source>
        <dbReference type="Pfam" id="PF08400"/>
    </source>
</evidence>
<comment type="caution">
    <text evidence="2">The sequence shown here is derived from an EMBL/GenBank/DDBJ whole genome shotgun (WGS) entry which is preliminary data.</text>
</comment>
<dbReference type="RefSeq" id="WP_252838242.1">
    <property type="nucleotide sequence ID" value="NZ_JAJJVQ010000003.1"/>
</dbReference>
<dbReference type="InterPro" id="IPR013609">
    <property type="entry name" value="Stf-like_N"/>
</dbReference>
<reference evidence="2" key="1">
    <citation type="submission" date="2021-11" db="EMBL/GenBank/DDBJ databases">
        <title>Citrobacter meridianamericanus sp. nov. isolated from soil.</title>
        <authorList>
            <person name="Furlan J.P.R."/>
            <person name="Stehling E.G."/>
        </authorList>
    </citation>
    <scope>NUCLEOTIDE SEQUENCE</scope>
    <source>
        <strain evidence="2">BR102</strain>
    </source>
</reference>
<dbReference type="Pfam" id="PF08400">
    <property type="entry name" value="phage_tail_N"/>
    <property type="match status" value="1"/>
</dbReference>
<dbReference type="Gene3D" id="1.50.10.10">
    <property type="match status" value="1"/>
</dbReference>
<dbReference type="InterPro" id="IPR008969">
    <property type="entry name" value="CarboxyPept-like_regulatory"/>
</dbReference>
<proteinExistence type="predicted"/>
<feature type="domain" description="Lambda-like tail fibre protein N-terminal" evidence="1">
    <location>
        <begin position="1"/>
        <end position="130"/>
    </location>
</feature>
<dbReference type="SUPFAM" id="SSF49464">
    <property type="entry name" value="Carboxypeptidase regulatory domain-like"/>
    <property type="match status" value="1"/>
</dbReference>
<evidence type="ECO:0000313" key="2">
    <source>
        <dbReference type="EMBL" id="MCO5781642.1"/>
    </source>
</evidence>
<name>A0ABT1B720_9ENTR</name>